<dbReference type="Gene3D" id="1.10.600.10">
    <property type="entry name" value="Farnesyl Diphosphate Synthase"/>
    <property type="match status" value="2"/>
</dbReference>
<protein>
    <recommendedName>
        <fullName evidence="9">(-)-germacrene D synthase-like</fullName>
    </recommendedName>
</protein>
<dbReference type="Proteomes" id="UP000233551">
    <property type="component" value="Unassembled WGS sequence"/>
</dbReference>
<sequence>MSFEVFPALASAQTGATHVVKRRSAGYHPSVWGDHFLTYASGSLTINERADEQRIEKLKMEVKRMLTDHADDFDKPYDNKLDLIDQIQRLGIGYQFAGEIDEVLEHIHIRHSKCDNGDNAYDDLRTAALRFRLLRQQAIFNKFKDSEGKFRESLVEDVRGLLSLYEASHLRVHGEDILEEALSFTVRHLKEAVQENDDLKLNPNLLAEVKHALEQCLRKELKLHRRELGEITRWWKDCLDVEKNLPFARDRITECYFWILGVYFEPDFSLARMMLTKATALTSILDDIYDVYGTPKELQLLTSAIDRWDVGAIDELPQYLQIFYKALLDTYGEFEKVLAEQGRTYRFFYAKEAVSL</sequence>
<dbReference type="STRING" id="22663.A0A2I0KGJ6"/>
<feature type="domain" description="Terpene synthase metal-binding" evidence="6">
    <location>
        <begin position="239"/>
        <end position="354"/>
    </location>
</feature>
<comment type="cofactor">
    <cofactor evidence="1">
        <name>Mg(2+)</name>
        <dbReference type="ChEBI" id="CHEBI:18420"/>
    </cofactor>
</comment>
<evidence type="ECO:0000313" key="7">
    <source>
        <dbReference type="EMBL" id="PKI67632.1"/>
    </source>
</evidence>
<keyword evidence="4" id="KW-0456">Lyase</keyword>
<organism evidence="7 8">
    <name type="scientific">Punica granatum</name>
    <name type="common">Pomegranate</name>
    <dbReference type="NCBI Taxonomy" id="22663"/>
    <lineage>
        <taxon>Eukaryota</taxon>
        <taxon>Viridiplantae</taxon>
        <taxon>Streptophyta</taxon>
        <taxon>Embryophyta</taxon>
        <taxon>Tracheophyta</taxon>
        <taxon>Spermatophyta</taxon>
        <taxon>Magnoliopsida</taxon>
        <taxon>eudicotyledons</taxon>
        <taxon>Gunneridae</taxon>
        <taxon>Pentapetalae</taxon>
        <taxon>rosids</taxon>
        <taxon>malvids</taxon>
        <taxon>Myrtales</taxon>
        <taxon>Lythraceae</taxon>
        <taxon>Punica</taxon>
    </lineage>
</organism>
<dbReference type="InterPro" id="IPR008949">
    <property type="entry name" value="Isoprenoid_synthase_dom_sf"/>
</dbReference>
<evidence type="ECO:0000259" key="5">
    <source>
        <dbReference type="Pfam" id="PF01397"/>
    </source>
</evidence>
<evidence type="ECO:0000256" key="1">
    <source>
        <dbReference type="ARBA" id="ARBA00001946"/>
    </source>
</evidence>
<dbReference type="SUPFAM" id="SSF48239">
    <property type="entry name" value="Terpenoid cyclases/Protein prenyltransferases"/>
    <property type="match status" value="1"/>
</dbReference>
<keyword evidence="3" id="KW-0460">Magnesium</keyword>
<name>A0A2I0KGJ6_PUNGR</name>
<dbReference type="InterPro" id="IPR005630">
    <property type="entry name" value="Terpene_synthase_metal-bd"/>
</dbReference>
<evidence type="ECO:0000259" key="6">
    <source>
        <dbReference type="Pfam" id="PF03936"/>
    </source>
</evidence>
<dbReference type="EMBL" id="PGOL01000589">
    <property type="protein sequence ID" value="PKI67632.1"/>
    <property type="molecule type" value="Genomic_DNA"/>
</dbReference>
<evidence type="ECO:0000256" key="4">
    <source>
        <dbReference type="ARBA" id="ARBA00023239"/>
    </source>
</evidence>
<dbReference type="Pfam" id="PF01397">
    <property type="entry name" value="Terpene_synth"/>
    <property type="match status" value="1"/>
</dbReference>
<evidence type="ECO:0000256" key="2">
    <source>
        <dbReference type="ARBA" id="ARBA00022723"/>
    </source>
</evidence>
<evidence type="ECO:0008006" key="9">
    <source>
        <dbReference type="Google" id="ProtNLM"/>
    </source>
</evidence>
<dbReference type="InterPro" id="IPR050148">
    <property type="entry name" value="Terpene_synthase-like"/>
</dbReference>
<dbReference type="GO" id="GO:0010333">
    <property type="term" value="F:terpene synthase activity"/>
    <property type="evidence" value="ECO:0007669"/>
    <property type="project" value="InterPro"/>
</dbReference>
<dbReference type="PANTHER" id="PTHR31225">
    <property type="entry name" value="OS04G0344100 PROTEIN-RELATED"/>
    <property type="match status" value="1"/>
</dbReference>
<dbReference type="GO" id="GO:0016114">
    <property type="term" value="P:terpenoid biosynthetic process"/>
    <property type="evidence" value="ECO:0007669"/>
    <property type="project" value="InterPro"/>
</dbReference>
<dbReference type="InterPro" id="IPR001906">
    <property type="entry name" value="Terpene_synth_N"/>
</dbReference>
<dbReference type="Pfam" id="PF03936">
    <property type="entry name" value="Terpene_synth_C"/>
    <property type="match status" value="1"/>
</dbReference>
<dbReference type="Gene3D" id="1.50.10.130">
    <property type="entry name" value="Terpene synthase, N-terminal domain"/>
    <property type="match status" value="1"/>
</dbReference>
<accession>A0A2I0KGJ6</accession>
<keyword evidence="8" id="KW-1185">Reference proteome</keyword>
<proteinExistence type="predicted"/>
<evidence type="ECO:0000256" key="3">
    <source>
        <dbReference type="ARBA" id="ARBA00022842"/>
    </source>
</evidence>
<dbReference type="GO" id="GO:0000287">
    <property type="term" value="F:magnesium ion binding"/>
    <property type="evidence" value="ECO:0007669"/>
    <property type="project" value="InterPro"/>
</dbReference>
<dbReference type="InterPro" id="IPR036965">
    <property type="entry name" value="Terpene_synth_N_sf"/>
</dbReference>
<evidence type="ECO:0000313" key="8">
    <source>
        <dbReference type="Proteomes" id="UP000233551"/>
    </source>
</evidence>
<reference evidence="7 8" key="1">
    <citation type="submission" date="2017-11" db="EMBL/GenBank/DDBJ databases">
        <title>De-novo sequencing of pomegranate (Punica granatum L.) genome.</title>
        <authorList>
            <person name="Akparov Z."/>
            <person name="Amiraslanov A."/>
            <person name="Hajiyeva S."/>
            <person name="Abbasov M."/>
            <person name="Kaur K."/>
            <person name="Hamwieh A."/>
            <person name="Solovyev V."/>
            <person name="Salamov A."/>
            <person name="Braich B."/>
            <person name="Kosarev P."/>
            <person name="Mahmoud A."/>
            <person name="Hajiyev E."/>
            <person name="Babayeva S."/>
            <person name="Izzatullayeva V."/>
            <person name="Mammadov A."/>
            <person name="Mammadov A."/>
            <person name="Sharifova S."/>
            <person name="Ojaghi J."/>
            <person name="Eynullazada K."/>
            <person name="Bayramov B."/>
            <person name="Abdulazimova A."/>
            <person name="Shahmuradov I."/>
        </authorList>
    </citation>
    <scope>NUCLEOTIDE SEQUENCE [LARGE SCALE GENOMIC DNA]</scope>
    <source>
        <strain evidence="8">cv. AG2017</strain>
        <tissue evidence="7">Leaf</tissue>
    </source>
</reference>
<keyword evidence="2" id="KW-0479">Metal-binding</keyword>
<dbReference type="AlphaFoldDB" id="A0A2I0KGJ6"/>
<dbReference type="PANTHER" id="PTHR31225:SF221">
    <property type="entry name" value="(-)-GERMACRENE D SYNTHASE"/>
    <property type="match status" value="1"/>
</dbReference>
<dbReference type="SUPFAM" id="SSF48576">
    <property type="entry name" value="Terpenoid synthases"/>
    <property type="match status" value="1"/>
</dbReference>
<dbReference type="InterPro" id="IPR008930">
    <property type="entry name" value="Terpenoid_cyclase/PrenylTrfase"/>
</dbReference>
<gene>
    <name evidence="7" type="ORF">CRG98_011845</name>
</gene>
<feature type="domain" description="Terpene synthase N-terminal" evidence="5">
    <location>
        <begin position="31"/>
        <end position="213"/>
    </location>
</feature>
<comment type="caution">
    <text evidence="7">The sequence shown here is derived from an EMBL/GenBank/DDBJ whole genome shotgun (WGS) entry which is preliminary data.</text>
</comment>